<dbReference type="GO" id="GO:0000266">
    <property type="term" value="P:mitochondrial fission"/>
    <property type="evidence" value="ECO:0007669"/>
    <property type="project" value="TreeGrafter"/>
</dbReference>
<proteinExistence type="inferred from homology"/>
<dbReference type="InParanoid" id="A0A7E6CRN8"/>
<gene>
    <name evidence="6" type="primary">MTFP1</name>
</gene>
<reference evidence="6" key="1">
    <citation type="submission" date="2025-08" db="UniProtKB">
        <authorList>
            <consortium name="RefSeq"/>
        </authorList>
    </citation>
    <scope>IDENTIFICATION</scope>
    <source>
        <tissue evidence="6">Muscle</tissue>
    </source>
</reference>
<evidence type="ECO:0000256" key="3">
    <source>
        <dbReference type="ARBA" id="ARBA00029631"/>
    </source>
</evidence>
<protein>
    <recommendedName>
        <fullName evidence="2">Mitochondrial fission process protein 1</fullName>
    </recommendedName>
    <alternativeName>
        <fullName evidence="3">Mitochondrial 18 kDa protein</fullName>
    </alternativeName>
</protein>
<accession>A0A7E6CRN8</accession>
<feature type="region of interest" description="Disordered" evidence="4">
    <location>
        <begin position="166"/>
        <end position="188"/>
    </location>
</feature>
<dbReference type="OrthoDB" id="424969at2759"/>
<dbReference type="PANTHER" id="PTHR11001">
    <property type="entry name" value="MITOCHONDRIAL FISSION PROCESS PROTEIN 1"/>
    <property type="match status" value="1"/>
</dbReference>
<evidence type="ECO:0000313" key="5">
    <source>
        <dbReference type="Proteomes" id="UP000504628"/>
    </source>
</evidence>
<dbReference type="CTD" id="51537"/>
<comment type="similarity">
    <text evidence="1">Belongs to the MTFP1 family.</text>
</comment>
<evidence type="ECO:0000256" key="2">
    <source>
        <dbReference type="ARBA" id="ARBA00017835"/>
    </source>
</evidence>
<name>A0A7E6CRN8_9CHIR</name>
<dbReference type="Proteomes" id="UP000504628">
    <property type="component" value="Chromosome 13"/>
</dbReference>
<keyword evidence="5" id="KW-1185">Reference proteome</keyword>
<dbReference type="KEGG" id="pdic:114509170"/>
<sequence length="271" mass="29514">MTESPPRGAERDLFRDTWVRYLGTRPRSKPQHQGDRGCGRHFRWQALASVAIPGFIINRVCAASLYVLALPPVGLWLCASGRPLHWDCWSSPSSSTPLTGQWTSSWTPACASSTPQWRSPAPPDLAWRFAHSLLCSTLLLLPGDAMLVSLGSKALALSGFELDENGDKGLKEQQPQQLRQGQDLTPGCLHETLDTEKERTLGGPSPSPSPVFCQESNILPWRIRNMAKITWHAGDSGPLEAQLSHPMAAWLDRGAAGTGGMLVCSNGDPED</sequence>
<dbReference type="InterPro" id="IPR019560">
    <property type="entry name" value="Mitochondrial_18_kDa_protein"/>
</dbReference>
<dbReference type="GeneID" id="114509170"/>
<evidence type="ECO:0000256" key="4">
    <source>
        <dbReference type="SAM" id="MobiDB-lite"/>
    </source>
</evidence>
<organism evidence="5 6">
    <name type="scientific">Phyllostomus discolor</name>
    <name type="common">pale spear-nosed bat</name>
    <dbReference type="NCBI Taxonomy" id="89673"/>
    <lineage>
        <taxon>Eukaryota</taxon>
        <taxon>Metazoa</taxon>
        <taxon>Chordata</taxon>
        <taxon>Craniata</taxon>
        <taxon>Vertebrata</taxon>
        <taxon>Euteleostomi</taxon>
        <taxon>Mammalia</taxon>
        <taxon>Eutheria</taxon>
        <taxon>Laurasiatheria</taxon>
        <taxon>Chiroptera</taxon>
        <taxon>Yangochiroptera</taxon>
        <taxon>Phyllostomidae</taxon>
        <taxon>Phyllostominae</taxon>
        <taxon>Phyllostomus</taxon>
    </lineage>
</organism>
<feature type="compositionally biased region" description="Low complexity" evidence="4">
    <location>
        <begin position="173"/>
        <end position="182"/>
    </location>
</feature>
<evidence type="ECO:0000256" key="1">
    <source>
        <dbReference type="ARBA" id="ARBA00009224"/>
    </source>
</evidence>
<dbReference type="GO" id="GO:0005739">
    <property type="term" value="C:mitochondrion"/>
    <property type="evidence" value="ECO:0007669"/>
    <property type="project" value="TreeGrafter"/>
</dbReference>
<dbReference type="RefSeq" id="XP_035869547.1">
    <property type="nucleotide sequence ID" value="XM_036013654.1"/>
</dbReference>
<dbReference type="PANTHER" id="PTHR11001:SF2">
    <property type="entry name" value="MITOCHONDRIAL FISSION PROCESS PROTEIN 1"/>
    <property type="match status" value="1"/>
</dbReference>
<dbReference type="AlphaFoldDB" id="A0A7E6CRN8"/>
<evidence type="ECO:0000313" key="6">
    <source>
        <dbReference type="RefSeq" id="XP_035869547.1"/>
    </source>
</evidence>